<keyword evidence="6 8" id="KW-0658">Purine biosynthesis</keyword>
<evidence type="ECO:0000256" key="10">
    <source>
        <dbReference type="PIRSR" id="PIRSR000485-3"/>
    </source>
</evidence>
<comment type="similarity">
    <text evidence="2 8">In the C-terminal section; belongs to the purine/pyrimidine phosphoribosyltransferase family.</text>
</comment>
<dbReference type="EMBL" id="FMZL01000003">
    <property type="protein sequence ID" value="SDC08028.1"/>
    <property type="molecule type" value="Genomic_DNA"/>
</dbReference>
<dbReference type="EC" id="2.4.2.14" evidence="3 8"/>
<dbReference type="InterPro" id="IPR029057">
    <property type="entry name" value="PRTase-like"/>
</dbReference>
<evidence type="ECO:0000256" key="1">
    <source>
        <dbReference type="ARBA" id="ARBA00005209"/>
    </source>
</evidence>
<feature type="binding site" evidence="10">
    <location>
        <position position="234"/>
    </location>
    <ligand>
        <name>[4Fe-4S] cluster</name>
        <dbReference type="ChEBI" id="CHEBI:49883"/>
    </ligand>
</feature>
<gene>
    <name evidence="12" type="ORF">SAMN04487824_1032</name>
</gene>
<evidence type="ECO:0000256" key="8">
    <source>
        <dbReference type="PIRNR" id="PIRNR000485"/>
    </source>
</evidence>
<dbReference type="Gene3D" id="3.60.20.10">
    <property type="entry name" value="Glutamine Phosphoribosylpyrophosphate, subunit 1, domain 1"/>
    <property type="match status" value="1"/>
</dbReference>
<keyword evidence="7" id="KW-0315">Glutamine amidotransferase</keyword>
<dbReference type="InterPro" id="IPR029055">
    <property type="entry name" value="Ntn_hydrolases_N"/>
</dbReference>
<evidence type="ECO:0000256" key="4">
    <source>
        <dbReference type="ARBA" id="ARBA00022676"/>
    </source>
</evidence>
<feature type="binding site" evidence="10">
    <location>
        <position position="386"/>
    </location>
    <ligand>
        <name>[4Fe-4S] cluster</name>
        <dbReference type="ChEBI" id="CHEBI:49883"/>
    </ligand>
</feature>
<reference evidence="13" key="1">
    <citation type="submission" date="2016-10" db="EMBL/GenBank/DDBJ databases">
        <authorList>
            <person name="Varghese N."/>
            <person name="Submissions S."/>
        </authorList>
    </citation>
    <scope>NUCLEOTIDE SEQUENCE [LARGE SCALE GENOMIC DNA]</scope>
    <source>
        <strain evidence="13">DSM 22619</strain>
    </source>
</reference>
<comment type="cofactor">
    <cofactor evidence="10">
        <name>[4Fe-4S] cluster</name>
        <dbReference type="ChEBI" id="CHEBI:49883"/>
    </cofactor>
    <text evidence="10">Binds 1 [4Fe-4S] cluster per subunit.</text>
</comment>
<protein>
    <recommendedName>
        <fullName evidence="3 8">Amidophosphoribosyltransferase</fullName>
        <shortName evidence="8">ATase</shortName>
        <ecNumber evidence="3 8">2.4.2.14</ecNumber>
    </recommendedName>
    <alternativeName>
        <fullName evidence="8">Glutamine phosphoribosylpyrophosphate amidotransferase</fullName>
    </alternativeName>
</protein>
<keyword evidence="4 8" id="KW-0328">Glycosyltransferase</keyword>
<dbReference type="SUPFAM" id="SSF53271">
    <property type="entry name" value="PRTase-like"/>
    <property type="match status" value="1"/>
</dbReference>
<dbReference type="GO" id="GO:0051536">
    <property type="term" value="F:iron-sulfur cluster binding"/>
    <property type="evidence" value="ECO:0007669"/>
    <property type="project" value="UniProtKB-KW"/>
</dbReference>
<dbReference type="PROSITE" id="PS51278">
    <property type="entry name" value="GATASE_TYPE_2"/>
    <property type="match status" value="1"/>
</dbReference>
<keyword evidence="5 8" id="KW-0808">Transferase</keyword>
<dbReference type="STRING" id="604330.SAMN04489857_1553"/>
<dbReference type="GO" id="GO:0009113">
    <property type="term" value="P:purine nucleobase biosynthetic process"/>
    <property type="evidence" value="ECO:0007669"/>
    <property type="project" value="InterPro"/>
</dbReference>
<evidence type="ECO:0000313" key="13">
    <source>
        <dbReference type="Proteomes" id="UP000198528"/>
    </source>
</evidence>
<evidence type="ECO:0000259" key="11">
    <source>
        <dbReference type="PROSITE" id="PS51278"/>
    </source>
</evidence>
<dbReference type="InterPro" id="IPR000836">
    <property type="entry name" value="PRTase_dom"/>
</dbReference>
<evidence type="ECO:0000256" key="5">
    <source>
        <dbReference type="ARBA" id="ARBA00022679"/>
    </source>
</evidence>
<feature type="binding site" evidence="9">
    <location>
        <position position="350"/>
    </location>
    <ligand>
        <name>Mg(2+)</name>
        <dbReference type="ChEBI" id="CHEBI:18420"/>
    </ligand>
</feature>
<comment type="pathway">
    <text evidence="1 8">Purine metabolism; IMP biosynthesis via de novo pathway; N(1)-(5-phospho-D-ribosyl)glycinamide from 5-phospho-alpha-D-ribose 1-diphosphate: step 1/2.</text>
</comment>
<feature type="binding site" evidence="10">
    <location>
        <position position="468"/>
    </location>
    <ligand>
        <name>[4Fe-4S] cluster</name>
        <dbReference type="ChEBI" id="CHEBI:49883"/>
    </ligand>
</feature>
<dbReference type="Proteomes" id="UP000198528">
    <property type="component" value="Unassembled WGS sequence"/>
</dbReference>
<dbReference type="InterPro" id="IPR017932">
    <property type="entry name" value="GATase_2_dom"/>
</dbReference>
<dbReference type="SUPFAM" id="SSF56235">
    <property type="entry name" value="N-terminal nucleophile aminohydrolases (Ntn hydrolases)"/>
    <property type="match status" value="1"/>
</dbReference>
<evidence type="ECO:0000256" key="6">
    <source>
        <dbReference type="ARBA" id="ARBA00022755"/>
    </source>
</evidence>
<keyword evidence="13" id="KW-1185">Reference proteome</keyword>
<dbReference type="CDD" id="cd06223">
    <property type="entry name" value="PRTases_typeI"/>
    <property type="match status" value="1"/>
</dbReference>
<dbReference type="PANTHER" id="PTHR11907">
    <property type="entry name" value="AMIDOPHOSPHORIBOSYLTRANSFERASE"/>
    <property type="match status" value="1"/>
</dbReference>
<proteinExistence type="inferred from homology"/>
<evidence type="ECO:0000256" key="9">
    <source>
        <dbReference type="PIRSR" id="PIRSR000485-2"/>
    </source>
</evidence>
<dbReference type="InterPro" id="IPR005854">
    <property type="entry name" value="PurF"/>
</dbReference>
<organism evidence="12 13">
    <name type="scientific">Parafannyhessea umbonata</name>
    <dbReference type="NCBI Taxonomy" id="604330"/>
    <lineage>
        <taxon>Bacteria</taxon>
        <taxon>Bacillati</taxon>
        <taxon>Actinomycetota</taxon>
        <taxon>Coriobacteriia</taxon>
        <taxon>Coriobacteriales</taxon>
        <taxon>Atopobiaceae</taxon>
        <taxon>Parafannyhessea</taxon>
    </lineage>
</organism>
<feature type="domain" description="Glutamine amidotransferase type-2" evidence="11">
    <location>
        <begin position="1"/>
        <end position="219"/>
    </location>
</feature>
<sequence length="473" mass="52833">MGAFFGAVSRRDVVLDVFFGVDYHSHLGTRRAGMVSCLPEGGFKKEIHSIENTPFRTRFDHDLPGFRGTCAMGCISDMDPQPLLVRSHLGVYAISVVGNITNFDALVDELTSAGAQFMALSSGNVNMCELVAALVNSQGNLLDGIRYAQEKIEGSLTLLIMCEDGHLVAARDRMGRLPVLVGKDDDGYCVSFESFAYGKLGYADEHELGPGEIVRIGPDGYEVLAKPCDRMRVCAFLWVYYGYPNSNYEGVNVEVMRYRNGRIMARREEVEGTLPEVDYVAGVPDSGLPHGLGFAMQTGQTFARPFVKYTPTWPRSFMPTNQAIRNRVAKMKQIPVPELIDGKRLLLVDDSIVRGTQLRETVDFLYNTGAREVHMRSACPPIMYGCKYLSFSRSNSDYELIARRKIKELEPDGGEDHIAEYADDTTERGRCLLRSICEEMGFDSLRYQSLDGLLEAIGLDRDRVCTYCWDGRE</sequence>
<feature type="binding site" evidence="9">
    <location>
        <position position="286"/>
    </location>
    <ligand>
        <name>Mg(2+)</name>
        <dbReference type="ChEBI" id="CHEBI:18420"/>
    </ligand>
</feature>
<evidence type="ECO:0000256" key="7">
    <source>
        <dbReference type="ARBA" id="ARBA00022962"/>
    </source>
</evidence>
<dbReference type="PIRSF" id="PIRSF000485">
    <property type="entry name" value="Amd_phspho_trans"/>
    <property type="match status" value="1"/>
</dbReference>
<keyword evidence="9" id="KW-0479">Metal-binding</keyword>
<evidence type="ECO:0000256" key="2">
    <source>
        <dbReference type="ARBA" id="ARBA00010138"/>
    </source>
</evidence>
<comment type="cofactor">
    <cofactor evidence="9">
        <name>Mg(2+)</name>
        <dbReference type="ChEBI" id="CHEBI:18420"/>
    </cofactor>
    <text evidence="9">Binds 1 Mg(2+) ion per subunit.</text>
</comment>
<dbReference type="Pfam" id="PF13537">
    <property type="entry name" value="GATase_7"/>
    <property type="match status" value="1"/>
</dbReference>
<feature type="binding site" evidence="9">
    <location>
        <position position="349"/>
    </location>
    <ligand>
        <name>Mg(2+)</name>
        <dbReference type="ChEBI" id="CHEBI:18420"/>
    </ligand>
</feature>
<keyword evidence="10" id="KW-0411">Iron-sulfur</keyword>
<comment type="catalytic activity">
    <reaction evidence="8">
        <text>5-phospho-beta-D-ribosylamine + L-glutamate + diphosphate = 5-phospho-alpha-D-ribose 1-diphosphate + L-glutamine + H2O</text>
        <dbReference type="Rhea" id="RHEA:14905"/>
        <dbReference type="ChEBI" id="CHEBI:15377"/>
        <dbReference type="ChEBI" id="CHEBI:29985"/>
        <dbReference type="ChEBI" id="CHEBI:33019"/>
        <dbReference type="ChEBI" id="CHEBI:58017"/>
        <dbReference type="ChEBI" id="CHEBI:58359"/>
        <dbReference type="ChEBI" id="CHEBI:58681"/>
        <dbReference type="EC" id="2.4.2.14"/>
    </reaction>
</comment>
<accession>A0A1G6INF0</accession>
<keyword evidence="10" id="KW-0408">Iron</keyword>
<dbReference type="GO" id="GO:0046872">
    <property type="term" value="F:metal ion binding"/>
    <property type="evidence" value="ECO:0007669"/>
    <property type="project" value="UniProtKB-KW"/>
</dbReference>
<dbReference type="GO" id="GO:0004044">
    <property type="term" value="F:amidophosphoribosyltransferase activity"/>
    <property type="evidence" value="ECO:0007669"/>
    <property type="project" value="UniProtKB-EC"/>
</dbReference>
<evidence type="ECO:0000256" key="3">
    <source>
        <dbReference type="ARBA" id="ARBA00011941"/>
    </source>
</evidence>
<dbReference type="AlphaFoldDB" id="A0A1G6INF0"/>
<dbReference type="RefSeq" id="WP_090845069.1">
    <property type="nucleotide sequence ID" value="NZ_FMZL01000003.1"/>
</dbReference>
<name>A0A1G6INF0_9ACTN</name>
<evidence type="ECO:0000313" key="12">
    <source>
        <dbReference type="EMBL" id="SDC08028.1"/>
    </source>
</evidence>
<feature type="binding site" evidence="10">
    <location>
        <position position="465"/>
    </location>
    <ligand>
        <name>[4Fe-4S] cluster</name>
        <dbReference type="ChEBI" id="CHEBI:49883"/>
    </ligand>
</feature>
<dbReference type="Gene3D" id="3.40.50.2020">
    <property type="match status" value="1"/>
</dbReference>
<keyword evidence="9" id="KW-0460">Magnesium</keyword>
<dbReference type="GO" id="GO:0006189">
    <property type="term" value="P:'de novo' IMP biosynthetic process"/>
    <property type="evidence" value="ECO:0007669"/>
    <property type="project" value="UniProtKB-UniPathway"/>
</dbReference>
<dbReference type="UniPathway" id="UPA00074">
    <property type="reaction ID" value="UER00124"/>
</dbReference>